<keyword evidence="8" id="KW-1185">Reference proteome</keyword>
<evidence type="ECO:0000259" key="6">
    <source>
        <dbReference type="PROSITE" id="PS50977"/>
    </source>
</evidence>
<reference evidence="7" key="2">
    <citation type="submission" date="2023-01" db="EMBL/GenBank/DDBJ databases">
        <title>Draft genome sequence of Sulfitobacter pacificus strain NBRC 109915.</title>
        <authorList>
            <person name="Sun Q."/>
            <person name="Mori K."/>
        </authorList>
    </citation>
    <scope>NUCLEOTIDE SEQUENCE</scope>
    <source>
        <strain evidence="7">NBRC 109915</strain>
    </source>
</reference>
<evidence type="ECO:0000256" key="1">
    <source>
        <dbReference type="ARBA" id="ARBA00022491"/>
    </source>
</evidence>
<sequence>MASGLKEEALEFKKNRILEVAGQLFFQKGFTSTTLDEIAAALSVTKPFIYQFYAAKADLLAAVCLRTTALAADRAKMAREDRGTPSERLERFVRSLAHEVIDGRTFLAVYFREEKHLPAAARQRLQDDHRRFNRALLSLLEEGRALGDFEINDPLVAMEAITGMTTWAFFWFRPDGRLTASQVADELATIAMRVVKS</sequence>
<protein>
    <submittedName>
        <fullName evidence="7">TetR family transcriptional regulator</fullName>
    </submittedName>
</protein>
<dbReference type="Pfam" id="PF17932">
    <property type="entry name" value="TetR_C_24"/>
    <property type="match status" value="1"/>
</dbReference>
<gene>
    <name evidence="7" type="ORF">GCM10007927_39980</name>
</gene>
<dbReference type="EMBL" id="BSNL01000007">
    <property type="protein sequence ID" value="GLQ29195.1"/>
    <property type="molecule type" value="Genomic_DNA"/>
</dbReference>
<dbReference type="SUPFAM" id="SSF48498">
    <property type="entry name" value="Tetracyclin repressor-like, C-terminal domain"/>
    <property type="match status" value="1"/>
</dbReference>
<feature type="DNA-binding region" description="H-T-H motif" evidence="5">
    <location>
        <begin position="34"/>
        <end position="53"/>
    </location>
</feature>
<evidence type="ECO:0000313" key="7">
    <source>
        <dbReference type="EMBL" id="GLQ29195.1"/>
    </source>
</evidence>
<name>A0ABQ5VPZ0_9RHOB</name>
<reference evidence="7" key="1">
    <citation type="journal article" date="2014" name="Int. J. Syst. Evol. Microbiol.">
        <title>Complete genome of a new Firmicutes species belonging to the dominant human colonic microbiota ('Ruminococcus bicirculans') reveals two chromosomes and a selective capacity to utilize plant glucans.</title>
        <authorList>
            <consortium name="NISC Comparative Sequencing Program"/>
            <person name="Wegmann U."/>
            <person name="Louis P."/>
            <person name="Goesmann A."/>
            <person name="Henrissat B."/>
            <person name="Duncan S.H."/>
            <person name="Flint H.J."/>
        </authorList>
    </citation>
    <scope>NUCLEOTIDE SEQUENCE</scope>
    <source>
        <strain evidence="7">NBRC 109915</strain>
    </source>
</reference>
<dbReference type="RefSeq" id="WP_386259497.1">
    <property type="nucleotide sequence ID" value="NZ_BSNL01000007.1"/>
</dbReference>
<feature type="domain" description="HTH tetR-type" evidence="6">
    <location>
        <begin position="11"/>
        <end position="71"/>
    </location>
</feature>
<evidence type="ECO:0000256" key="2">
    <source>
        <dbReference type="ARBA" id="ARBA00023015"/>
    </source>
</evidence>
<proteinExistence type="predicted"/>
<comment type="caution">
    <text evidence="7">The sequence shown here is derived from an EMBL/GenBank/DDBJ whole genome shotgun (WGS) entry which is preliminary data.</text>
</comment>
<dbReference type="PANTHER" id="PTHR30055">
    <property type="entry name" value="HTH-TYPE TRANSCRIPTIONAL REGULATOR RUTR"/>
    <property type="match status" value="1"/>
</dbReference>
<dbReference type="Pfam" id="PF00440">
    <property type="entry name" value="TetR_N"/>
    <property type="match status" value="1"/>
</dbReference>
<dbReference type="InterPro" id="IPR036271">
    <property type="entry name" value="Tet_transcr_reg_TetR-rel_C_sf"/>
</dbReference>
<dbReference type="InterPro" id="IPR050109">
    <property type="entry name" value="HTH-type_TetR-like_transc_reg"/>
</dbReference>
<dbReference type="Gene3D" id="1.10.10.60">
    <property type="entry name" value="Homeodomain-like"/>
    <property type="match status" value="1"/>
</dbReference>
<dbReference type="Gene3D" id="1.10.357.10">
    <property type="entry name" value="Tetracycline Repressor, domain 2"/>
    <property type="match status" value="1"/>
</dbReference>
<dbReference type="SUPFAM" id="SSF46689">
    <property type="entry name" value="Homeodomain-like"/>
    <property type="match status" value="1"/>
</dbReference>
<dbReference type="Proteomes" id="UP001161388">
    <property type="component" value="Unassembled WGS sequence"/>
</dbReference>
<keyword evidence="3 5" id="KW-0238">DNA-binding</keyword>
<dbReference type="PRINTS" id="PR00455">
    <property type="entry name" value="HTHTETR"/>
</dbReference>
<dbReference type="InterPro" id="IPR041490">
    <property type="entry name" value="KstR2_TetR_C"/>
</dbReference>
<organism evidence="7 8">
    <name type="scientific">Sulfitobacter pacificus</name>
    <dbReference type="NCBI Taxonomy" id="1499314"/>
    <lineage>
        <taxon>Bacteria</taxon>
        <taxon>Pseudomonadati</taxon>
        <taxon>Pseudomonadota</taxon>
        <taxon>Alphaproteobacteria</taxon>
        <taxon>Rhodobacterales</taxon>
        <taxon>Roseobacteraceae</taxon>
        <taxon>Sulfitobacter</taxon>
    </lineage>
</organism>
<dbReference type="InterPro" id="IPR009057">
    <property type="entry name" value="Homeodomain-like_sf"/>
</dbReference>
<evidence type="ECO:0000256" key="5">
    <source>
        <dbReference type="PROSITE-ProRule" id="PRU00335"/>
    </source>
</evidence>
<dbReference type="InterPro" id="IPR001647">
    <property type="entry name" value="HTH_TetR"/>
</dbReference>
<evidence type="ECO:0000256" key="3">
    <source>
        <dbReference type="ARBA" id="ARBA00023125"/>
    </source>
</evidence>
<dbReference type="PROSITE" id="PS50977">
    <property type="entry name" value="HTH_TETR_2"/>
    <property type="match status" value="1"/>
</dbReference>
<keyword evidence="1" id="KW-0678">Repressor</keyword>
<keyword evidence="4" id="KW-0804">Transcription</keyword>
<evidence type="ECO:0000256" key="4">
    <source>
        <dbReference type="ARBA" id="ARBA00023163"/>
    </source>
</evidence>
<keyword evidence="2" id="KW-0805">Transcription regulation</keyword>
<evidence type="ECO:0000313" key="8">
    <source>
        <dbReference type="Proteomes" id="UP001161388"/>
    </source>
</evidence>
<accession>A0ABQ5VPZ0</accession>
<dbReference type="PANTHER" id="PTHR30055:SF175">
    <property type="entry name" value="HTH-TYPE TRANSCRIPTIONAL REPRESSOR KSTR2"/>
    <property type="match status" value="1"/>
</dbReference>